<name>A0A9K3PKM2_9STRA</name>
<dbReference type="AlphaFoldDB" id="A0A9K3PKM2"/>
<dbReference type="InterPro" id="IPR006342">
    <property type="entry name" value="FkbM_mtfrase"/>
</dbReference>
<keyword evidence="4" id="KW-0489">Methyltransferase</keyword>
<reference evidence="4" key="2">
    <citation type="submission" date="2021-04" db="EMBL/GenBank/DDBJ databases">
        <authorList>
            <person name="Podell S."/>
        </authorList>
    </citation>
    <scope>NUCLEOTIDE SEQUENCE</scope>
    <source>
        <strain evidence="4">Hildebrandi</strain>
    </source>
</reference>
<proteinExistence type="predicted"/>
<sequence>MGKIFSLWNGRRELPISNGGNHGGGDLSHVGCRCRRWVRRWVLLALAVMTWLRLGSPYSIEQDTTVSSSNPSAPKDSLHAHKASLRYMGNKKTNTGWNVDTLCLQPHPNRKAPIIVYGVGAGEDISWDIGMVEEYGASVVIIDPTEKAKNHVESVLVTKSYGNDPTKVKFLAEGLSHERGEIVFALPANRDHVSMRAVAMADPDMTRTVSAPVRTLKDFMSELDHEYLDVLKIDIEGAEYDVLEGLIRDNYMPFTQLLVEYHDRFLKSEERIQRHDELLRELEGAGFVELWSQNGGQERIYIKRNDLKFCADGESQRFAEIYRERRQT</sequence>
<dbReference type="InterPro" id="IPR026913">
    <property type="entry name" value="METTL24"/>
</dbReference>
<dbReference type="PANTHER" id="PTHR32026">
    <property type="entry name" value="METHYLTRANSFERASE-LIKE PROTEIN 24"/>
    <property type="match status" value="1"/>
</dbReference>
<reference evidence="4" key="1">
    <citation type="journal article" date="2021" name="Sci. Rep.">
        <title>Diploid genomic architecture of Nitzschia inconspicua, an elite biomass production diatom.</title>
        <authorList>
            <person name="Oliver A."/>
            <person name="Podell S."/>
            <person name="Pinowska A."/>
            <person name="Traller J.C."/>
            <person name="Smith S.R."/>
            <person name="McClure R."/>
            <person name="Beliaev A."/>
            <person name="Bohutskyi P."/>
            <person name="Hill E.A."/>
            <person name="Rabines A."/>
            <person name="Zheng H."/>
            <person name="Allen L.Z."/>
            <person name="Kuo A."/>
            <person name="Grigoriev I.V."/>
            <person name="Allen A.E."/>
            <person name="Hazlebeck D."/>
            <person name="Allen E.E."/>
        </authorList>
    </citation>
    <scope>NUCLEOTIDE SEQUENCE</scope>
    <source>
        <strain evidence="4">Hildebrandi</strain>
    </source>
</reference>
<dbReference type="GO" id="GO:0008168">
    <property type="term" value="F:methyltransferase activity"/>
    <property type="evidence" value="ECO:0007669"/>
    <property type="project" value="UniProtKB-KW"/>
</dbReference>
<evidence type="ECO:0000313" key="4">
    <source>
        <dbReference type="EMBL" id="KAG7350743.1"/>
    </source>
</evidence>
<feature type="domain" description="Methyltransferase FkbM" evidence="1">
    <location>
        <begin position="135"/>
        <end position="287"/>
    </location>
</feature>
<accession>A0A9K3PKM2</accession>
<protein>
    <submittedName>
        <fullName evidence="4">FkbM family methyltransferase</fullName>
    </submittedName>
</protein>
<dbReference type="Proteomes" id="UP000693970">
    <property type="component" value="Unassembled WGS sequence"/>
</dbReference>
<dbReference type="OrthoDB" id="202135at2759"/>
<dbReference type="EMBL" id="JAGRRH010000018">
    <property type="protein sequence ID" value="KAG7350743.1"/>
    <property type="molecule type" value="Genomic_DNA"/>
</dbReference>
<dbReference type="GO" id="GO:0032259">
    <property type="term" value="P:methylation"/>
    <property type="evidence" value="ECO:0007669"/>
    <property type="project" value="UniProtKB-KW"/>
</dbReference>
<keyword evidence="4" id="KW-0808">Transferase</keyword>
<keyword evidence="5" id="KW-1185">Reference proteome</keyword>
<dbReference type="Pfam" id="PF05050">
    <property type="entry name" value="Methyltransf_21"/>
    <property type="match status" value="1"/>
</dbReference>
<gene>
    <name evidence="4" type="ORF">IV203_010103</name>
    <name evidence="3" type="ORF">IV203_011019</name>
    <name evidence="2" type="ORF">IV203_033514</name>
</gene>
<evidence type="ECO:0000313" key="2">
    <source>
        <dbReference type="EMBL" id="KAG7337400.1"/>
    </source>
</evidence>
<comment type="caution">
    <text evidence="4">The sequence shown here is derived from an EMBL/GenBank/DDBJ whole genome shotgun (WGS) entry which is preliminary data.</text>
</comment>
<evidence type="ECO:0000313" key="5">
    <source>
        <dbReference type="Proteomes" id="UP000693970"/>
    </source>
</evidence>
<dbReference type="EMBL" id="JAGRRH010000056">
    <property type="protein sequence ID" value="KAG7338464.1"/>
    <property type="molecule type" value="Genomic_DNA"/>
</dbReference>
<dbReference type="PANTHER" id="PTHR32026:SF10">
    <property type="entry name" value="METHYLTRANSFERASE-LIKE PROTEIN 24-RELATED"/>
    <property type="match status" value="1"/>
</dbReference>
<dbReference type="EMBL" id="JAGRRH010000085">
    <property type="protein sequence ID" value="KAG7337400.1"/>
    <property type="molecule type" value="Genomic_DNA"/>
</dbReference>
<evidence type="ECO:0000259" key="1">
    <source>
        <dbReference type="Pfam" id="PF05050"/>
    </source>
</evidence>
<evidence type="ECO:0000313" key="3">
    <source>
        <dbReference type="EMBL" id="KAG7338464.1"/>
    </source>
</evidence>
<organism evidence="4 5">
    <name type="scientific">Nitzschia inconspicua</name>
    <dbReference type="NCBI Taxonomy" id="303405"/>
    <lineage>
        <taxon>Eukaryota</taxon>
        <taxon>Sar</taxon>
        <taxon>Stramenopiles</taxon>
        <taxon>Ochrophyta</taxon>
        <taxon>Bacillariophyta</taxon>
        <taxon>Bacillariophyceae</taxon>
        <taxon>Bacillariophycidae</taxon>
        <taxon>Bacillariales</taxon>
        <taxon>Bacillariaceae</taxon>
        <taxon>Nitzschia</taxon>
    </lineage>
</organism>
<dbReference type="NCBIfam" id="TIGR01444">
    <property type="entry name" value="fkbM_fam"/>
    <property type="match status" value="1"/>
</dbReference>